<dbReference type="EMBL" id="MN739758">
    <property type="protein sequence ID" value="QHT25187.1"/>
    <property type="molecule type" value="Genomic_DNA"/>
</dbReference>
<dbReference type="InterPro" id="IPR011333">
    <property type="entry name" value="SKP1/BTB/POZ_sf"/>
</dbReference>
<organism evidence="2">
    <name type="scientific">viral metagenome</name>
    <dbReference type="NCBI Taxonomy" id="1070528"/>
    <lineage>
        <taxon>unclassified sequences</taxon>
        <taxon>metagenomes</taxon>
        <taxon>organismal metagenomes</taxon>
    </lineage>
</organism>
<dbReference type="Pfam" id="PF02214">
    <property type="entry name" value="BTB_2"/>
    <property type="match status" value="1"/>
</dbReference>
<proteinExistence type="predicted"/>
<evidence type="ECO:0000259" key="1">
    <source>
        <dbReference type="SMART" id="SM00225"/>
    </source>
</evidence>
<dbReference type="InterPro" id="IPR000210">
    <property type="entry name" value="BTB/POZ_dom"/>
</dbReference>
<dbReference type="GO" id="GO:0051260">
    <property type="term" value="P:protein homooligomerization"/>
    <property type="evidence" value="ECO:0007669"/>
    <property type="project" value="InterPro"/>
</dbReference>
<protein>
    <recommendedName>
        <fullName evidence="1">BTB domain-containing protein</fullName>
    </recommendedName>
</protein>
<dbReference type="AlphaFoldDB" id="A0A6C0E7N6"/>
<dbReference type="PANTHER" id="PTHR11145:SF8">
    <property type="entry name" value="RE57120P"/>
    <property type="match status" value="1"/>
</dbReference>
<name>A0A6C0E7N6_9ZZZZ</name>
<dbReference type="SUPFAM" id="SSF54695">
    <property type="entry name" value="POZ domain"/>
    <property type="match status" value="1"/>
</dbReference>
<sequence>MTDAVKLNVGGVLYQTTQHTLTKDQDSMLASMFSGRHPLKPDENGYHFIDRDGKLFEYILKFLRDGNIRIDNLEENTIKNILDEANYYNISGLIKFLQTCVKVDNDVDIIKKICAVKNFDIEQFEQQFNKIFTLEFVVRRGGCYVYKRSTDTSDMSSSGCYYSMRSPSFRSSSHYDYKKAFDFLDTVVDEIGLDFFKILFSRNIIKTQYKSVYWDLCDLKFEI</sequence>
<evidence type="ECO:0000313" key="2">
    <source>
        <dbReference type="EMBL" id="QHT25187.1"/>
    </source>
</evidence>
<reference evidence="2" key="1">
    <citation type="journal article" date="2020" name="Nature">
        <title>Giant virus diversity and host interactions through global metagenomics.</title>
        <authorList>
            <person name="Schulz F."/>
            <person name="Roux S."/>
            <person name="Paez-Espino D."/>
            <person name="Jungbluth S."/>
            <person name="Walsh D.A."/>
            <person name="Denef V.J."/>
            <person name="McMahon K.D."/>
            <person name="Konstantinidis K.T."/>
            <person name="Eloe-Fadrosh E.A."/>
            <person name="Kyrpides N.C."/>
            <person name="Woyke T."/>
        </authorList>
    </citation>
    <scope>NUCLEOTIDE SEQUENCE</scope>
    <source>
        <strain evidence="2">GVMAG-M-3300023179-150</strain>
    </source>
</reference>
<dbReference type="InterPro" id="IPR045068">
    <property type="entry name" value="BACURD1-3"/>
</dbReference>
<feature type="domain" description="BTB" evidence="1">
    <location>
        <begin position="3"/>
        <end position="105"/>
    </location>
</feature>
<accession>A0A6C0E7N6</accession>
<dbReference type="Gene3D" id="3.30.710.10">
    <property type="entry name" value="Potassium Channel Kv1.1, Chain A"/>
    <property type="match status" value="1"/>
</dbReference>
<dbReference type="PANTHER" id="PTHR11145">
    <property type="entry name" value="BTB/POZ DOMAIN-CONTAINING ADAPTER FOR CUL3-MEDIATED RHOA DEGRADATION PROTEIN FAMILY MEMBER"/>
    <property type="match status" value="1"/>
</dbReference>
<dbReference type="SMART" id="SM00225">
    <property type="entry name" value="BTB"/>
    <property type="match status" value="1"/>
</dbReference>
<dbReference type="InterPro" id="IPR003131">
    <property type="entry name" value="T1-type_BTB"/>
</dbReference>